<dbReference type="Pfam" id="PF00527">
    <property type="entry name" value="E7"/>
    <property type="match status" value="1"/>
</dbReference>
<evidence type="ECO:0000313" key="21">
    <source>
        <dbReference type="EMBL" id="AGM75113.1"/>
    </source>
</evidence>
<evidence type="ECO:0000313" key="22">
    <source>
        <dbReference type="Proteomes" id="UP000113835"/>
    </source>
</evidence>
<keyword evidence="1 18" id="KW-1121">Modulation of host cell cycle by virus</keyword>
<dbReference type="HAMAP" id="MF_04004">
    <property type="entry name" value="PPV_E7"/>
    <property type="match status" value="1"/>
</dbReference>
<keyword evidence="16 18" id="KW-0899">Viral immunoevasion</keyword>
<dbReference type="GO" id="GO:0019904">
    <property type="term" value="F:protein domain specific binding"/>
    <property type="evidence" value="ECO:0007669"/>
    <property type="project" value="UniProtKB-UniRule"/>
</dbReference>
<dbReference type="EMBL" id="KC460986">
    <property type="protein sequence ID" value="AGM75107.1"/>
    <property type="molecule type" value="Genomic_DNA"/>
</dbReference>
<evidence type="ECO:0000256" key="14">
    <source>
        <dbReference type="ARBA" id="ARBA00023200"/>
    </source>
</evidence>
<comment type="PTM">
    <text evidence="18">Highly phosphorylated.</text>
</comment>
<keyword evidence="15" id="KW-0922">Interferon antiviral system evasion</keyword>
<reference evidence="22 23" key="1">
    <citation type="journal article" date="2013" name="Genome Announc.">
        <title>Complete genome sequence of a papillomavirus isolated from the European mole.</title>
        <authorList>
            <person name="Maes P."/>
            <person name="Sijmons S."/>
            <person name="Stevens H."/>
            <person name="Van Ranst M."/>
        </authorList>
    </citation>
    <scope>NUCLEOTIDE SEQUENCE [LARGE SCALE GENOMIC DNA]</scope>
    <source>
        <strain evidence="20">Bruges/2009/05</strain>
        <strain evidence="21">Bruges/2009/22</strain>
    </source>
</reference>
<dbReference type="KEGG" id="vg:37620241"/>
<sequence>MIGPEPTLKDITLDTPDSIDLNCYETFEIEEEEVPPLGQPIKVLCYCGLCKRRIKVTVVSDRASLISLESLLVDSSLRFVCCSCGRRYGR</sequence>
<evidence type="ECO:0000256" key="9">
    <source>
        <dbReference type="ARBA" id="ARBA00022833"/>
    </source>
</evidence>
<evidence type="ECO:0000256" key="4">
    <source>
        <dbReference type="ARBA" id="ARBA00022581"/>
    </source>
</evidence>
<keyword evidence="4 18" id="KW-0945">Host-virus interaction</keyword>
<evidence type="ECO:0000256" key="8">
    <source>
        <dbReference type="ARBA" id="ARBA00022830"/>
    </source>
</evidence>
<keyword evidence="13 18" id="KW-0804">Transcription</keyword>
<dbReference type="GO" id="GO:0039502">
    <property type="term" value="P:symbiont-mediated suppression of host type I interferon-mediated signaling pathway"/>
    <property type="evidence" value="ECO:0007669"/>
    <property type="project" value="UniProtKB-UniRule"/>
</dbReference>
<keyword evidence="12 18" id="KW-0010">Activator</keyword>
<evidence type="ECO:0000256" key="11">
    <source>
        <dbReference type="ARBA" id="ARBA00023125"/>
    </source>
</evidence>
<name>R9RYR9_9PAPI</name>
<dbReference type="PIRSF" id="PIRSF003407">
    <property type="entry name" value="Papvi_E7"/>
    <property type="match status" value="1"/>
</dbReference>
<keyword evidence="23" id="KW-1185">Reference proteome</keyword>
<dbReference type="GO" id="GO:0052170">
    <property type="term" value="P:symbiont-mediated suppression of host innate immune response"/>
    <property type="evidence" value="ECO:0007669"/>
    <property type="project" value="UniProtKB-KW"/>
</dbReference>
<organism evidence="20 22">
    <name type="scientific">Talpa europaea papillomavirus 1</name>
    <dbReference type="NCBI Taxonomy" id="1338506"/>
    <lineage>
        <taxon>Viruses</taxon>
        <taxon>Monodnaviria</taxon>
        <taxon>Shotokuvirae</taxon>
        <taxon>Cossaviricota</taxon>
        <taxon>Papovaviricetes</taxon>
        <taxon>Zurhausenvirales</taxon>
        <taxon>Papillomaviridae</taxon>
        <taxon>Firstpapillomavirinae</taxon>
        <taxon>Dyophipapillomavirus</taxon>
        <taxon>Dyophipapillomavirus 1</taxon>
    </lineage>
</organism>
<comment type="subunit">
    <text evidence="18">Homodimer. Homooligomer. Interacts with host RB1; this interaction induces dissociation of RB1-E2F1 complex thereby disrupting RB1 activity. Interacts with host EP300; this interaction represses EP300 transcriptional activity. Interacts with protein E2; this interaction inhibits E7 oncogenic activity. Interacts with host TMEM173/STING; this interaction impairs the ability of TMEM173/STING to sense cytosolic DNA and promote the production of type I interferon (IFN-alpha and IFN-beta).</text>
</comment>
<evidence type="ECO:0000256" key="5">
    <source>
        <dbReference type="ARBA" id="ARBA00022632"/>
    </source>
</evidence>
<keyword evidence="7 18" id="KW-0863">Zinc-finger</keyword>
<evidence type="ECO:0000313" key="23">
    <source>
        <dbReference type="Proteomes" id="UP000123753"/>
    </source>
</evidence>
<keyword evidence="3 18" id="KW-1048">Host nucleus</keyword>
<keyword evidence="2 18" id="KW-0244">Early protein</keyword>
<evidence type="ECO:0000256" key="3">
    <source>
        <dbReference type="ARBA" id="ARBA00022562"/>
    </source>
</evidence>
<evidence type="ECO:0000256" key="17">
    <source>
        <dbReference type="ARBA" id="ARBA00023309"/>
    </source>
</evidence>
<dbReference type="EMBL" id="KC460987">
    <property type="protein sequence ID" value="AGM75113.1"/>
    <property type="molecule type" value="Genomic_DNA"/>
</dbReference>
<keyword evidence="9 18" id="KW-0862">Zinc</keyword>
<keyword evidence="17 18" id="KW-1078">G1/S host cell cycle checkpoint dysregulation by virus</keyword>
<keyword evidence="6 18" id="KW-0479">Metal-binding</keyword>
<proteinExistence type="inferred from homology"/>
<dbReference type="Proteomes" id="UP000113835">
    <property type="component" value="Segment"/>
</dbReference>
<evidence type="ECO:0000256" key="15">
    <source>
        <dbReference type="ARBA" id="ARBA00023258"/>
    </source>
</evidence>
<dbReference type="GO" id="GO:0039645">
    <property type="term" value="P:symbiont-mediated perturbation of host cell cycle G1/S transition checkpoint"/>
    <property type="evidence" value="ECO:0007669"/>
    <property type="project" value="UniProtKB-UniRule"/>
</dbReference>
<evidence type="ECO:0000256" key="2">
    <source>
        <dbReference type="ARBA" id="ARBA00022518"/>
    </source>
</evidence>
<dbReference type="GeneID" id="37620241"/>
<comment type="domain">
    <text evidence="18">The E7 terminal domain is an intrinsically disordered domain, whose flexibility and conformational transitions confer target adaptability to the oncoprotein. It allows adaptation to a variety of protein targets and exposes the PEST degradation sequence that regulates its turnover in the cell.</text>
</comment>
<dbReference type="GO" id="GO:0003700">
    <property type="term" value="F:DNA-binding transcription factor activity"/>
    <property type="evidence" value="ECO:0007669"/>
    <property type="project" value="UniProtKB-UniRule"/>
</dbReference>
<keyword evidence="10 18" id="KW-0805">Transcription regulation</keyword>
<dbReference type="OrthoDB" id="28045at10239"/>
<dbReference type="GO" id="GO:0006351">
    <property type="term" value="P:DNA-templated transcription"/>
    <property type="evidence" value="ECO:0007669"/>
    <property type="project" value="UniProtKB-UniRule"/>
</dbReference>
<evidence type="ECO:0000256" key="6">
    <source>
        <dbReference type="ARBA" id="ARBA00022723"/>
    </source>
</evidence>
<protein>
    <recommendedName>
        <fullName evidence="18 19">Protein E7</fullName>
    </recommendedName>
</protein>
<comment type="subcellular location">
    <subcellularLocation>
        <location evidence="18">Host cytoplasm</location>
    </subcellularLocation>
    <subcellularLocation>
        <location evidence="18">Host nucleus</location>
    </subcellularLocation>
    <text evidence="18">Predominantly found in the host nucleus.</text>
</comment>
<comment type="caution">
    <text evidence="18">Lacks conserved residue(s) required for the propagation of feature annotation.</text>
</comment>
<dbReference type="RefSeq" id="YP_009508749.1">
    <property type="nucleotide sequence ID" value="NC_039038.1"/>
</dbReference>
<dbReference type="SUPFAM" id="SSF161234">
    <property type="entry name" value="E7 C-terminal domain-like"/>
    <property type="match status" value="1"/>
</dbReference>
<comment type="function">
    <text evidence="19">E7 protein has both transforming and trans-activating activities.</text>
</comment>
<keyword evidence="5 18" id="KW-1090">Inhibition of host innate immune response by virus</keyword>
<evidence type="ECO:0000256" key="13">
    <source>
        <dbReference type="ARBA" id="ARBA00023163"/>
    </source>
</evidence>
<feature type="short sequence motif" description="Nuclear export signal" evidence="18">
    <location>
        <begin position="65"/>
        <end position="73"/>
    </location>
</feature>
<keyword evidence="8 18" id="KW-1114">Inhibition of host interferon signaling pathway by virus</keyword>
<comment type="function">
    <text evidence="18">Plays a role in viral genome replication by driving entry of quiescent cells into the cell cycle. Stimulation of progression from G1 to S phase allows the virus to efficiently use the cellular DNA replicating machinery to achieve viral genome replication. E7 protein has both transforming and trans-activating activities. Induces the disassembly of the E2F1 transcription factor from RB1, with subsequent transcriptional activation of E2F1-regulated S-phase genes. Interferes with host histone deacetylation mediated by HDAC1 and HDAC2, leading to transcription activation. Plays also a role in the inhibition of both antiviral and antiproliferative functions of host interferon alpha. Interaction with host TMEM173/STING impairs the ability of TMEM173/STING to sense cytosolic DNA and promote the production of type I interferon (IFN-alpha and IFN-beta).</text>
</comment>
<feature type="short sequence motif" description="LXCXE motif; interaction with host RB1 and TMEM173/STING" evidence="18">
    <location>
        <begin position="21"/>
        <end position="25"/>
    </location>
</feature>
<dbReference type="GO" id="GO:0003677">
    <property type="term" value="F:DNA binding"/>
    <property type="evidence" value="ECO:0007669"/>
    <property type="project" value="UniProtKB-UniRule"/>
</dbReference>
<dbReference type="Proteomes" id="UP000123753">
    <property type="component" value="Segment"/>
</dbReference>
<evidence type="ECO:0000256" key="16">
    <source>
        <dbReference type="ARBA" id="ARBA00023280"/>
    </source>
</evidence>
<dbReference type="InterPro" id="IPR000148">
    <property type="entry name" value="Papilloma_E7"/>
</dbReference>
<dbReference type="Gene3D" id="3.30.160.330">
    <property type="match status" value="1"/>
</dbReference>
<accession>R9RYR9</accession>
<dbReference type="GO" id="GO:0030430">
    <property type="term" value="C:host cell cytoplasm"/>
    <property type="evidence" value="ECO:0007669"/>
    <property type="project" value="UniProtKB-SubCell"/>
</dbReference>
<evidence type="ECO:0000256" key="12">
    <source>
        <dbReference type="ARBA" id="ARBA00023159"/>
    </source>
</evidence>
<evidence type="ECO:0000256" key="18">
    <source>
        <dbReference type="HAMAP-Rule" id="MF_04004"/>
    </source>
</evidence>
<keyword evidence="11 18" id="KW-0238">DNA-binding</keyword>
<evidence type="ECO:0000256" key="19">
    <source>
        <dbReference type="PIRNR" id="PIRNR003407"/>
    </source>
</evidence>
<keyword evidence="14 18" id="KW-1035">Host cytoplasm</keyword>
<evidence type="ECO:0000256" key="10">
    <source>
        <dbReference type="ARBA" id="ARBA00023015"/>
    </source>
</evidence>
<comment type="similarity">
    <text evidence="18 19">Belongs to the papillomaviridae E7 protein family.</text>
</comment>
<evidence type="ECO:0000256" key="1">
    <source>
        <dbReference type="ARBA" id="ARBA00022504"/>
    </source>
</evidence>
<evidence type="ECO:0000256" key="7">
    <source>
        <dbReference type="ARBA" id="ARBA00022771"/>
    </source>
</evidence>
<evidence type="ECO:0000313" key="20">
    <source>
        <dbReference type="EMBL" id="AGM75107.1"/>
    </source>
</evidence>
<dbReference type="GO" id="GO:0042025">
    <property type="term" value="C:host cell nucleus"/>
    <property type="evidence" value="ECO:0007669"/>
    <property type="project" value="UniProtKB-SubCell"/>
</dbReference>
<gene>
    <name evidence="18 20" type="primary">E7</name>
</gene>
<dbReference type="GO" id="GO:0008270">
    <property type="term" value="F:zinc ion binding"/>
    <property type="evidence" value="ECO:0007669"/>
    <property type="project" value="UniProtKB-KW"/>
</dbReference>